<dbReference type="Proteomes" id="UP000034835">
    <property type="component" value="Unassembled WGS sequence"/>
</dbReference>
<name>A0A0G1MJU5_9BACT</name>
<reference evidence="2 3" key="1">
    <citation type="journal article" date="2015" name="Nature">
        <title>rRNA introns, odd ribosomes, and small enigmatic genomes across a large radiation of phyla.</title>
        <authorList>
            <person name="Brown C.T."/>
            <person name="Hug L.A."/>
            <person name="Thomas B.C."/>
            <person name="Sharon I."/>
            <person name="Castelle C.J."/>
            <person name="Singh A."/>
            <person name="Wilkins M.J."/>
            <person name="Williams K.H."/>
            <person name="Banfield J.F."/>
        </authorList>
    </citation>
    <scope>NUCLEOTIDE SEQUENCE [LARGE SCALE GENOMIC DNA]</scope>
</reference>
<dbReference type="AlphaFoldDB" id="A0A0G1MJU5"/>
<organism evidence="2 3">
    <name type="scientific">Candidatus Collierbacteria bacterium GW2011_GWB1_44_6</name>
    <dbReference type="NCBI Taxonomy" id="1618384"/>
    <lineage>
        <taxon>Bacteria</taxon>
        <taxon>Candidatus Collieribacteriota</taxon>
    </lineage>
</organism>
<proteinExistence type="predicted"/>
<comment type="caution">
    <text evidence="2">The sequence shown here is derived from an EMBL/GenBank/DDBJ whole genome shotgun (WGS) entry which is preliminary data.</text>
</comment>
<feature type="transmembrane region" description="Helical" evidence="1">
    <location>
        <begin position="12"/>
        <end position="34"/>
    </location>
</feature>
<keyword evidence="1" id="KW-1133">Transmembrane helix</keyword>
<gene>
    <name evidence="2" type="ORF">UW68_C0042G0007</name>
</gene>
<evidence type="ECO:0000256" key="1">
    <source>
        <dbReference type="SAM" id="Phobius"/>
    </source>
</evidence>
<dbReference type="EMBL" id="LCJG01000042">
    <property type="protein sequence ID" value="KKT72269.1"/>
    <property type="molecule type" value="Genomic_DNA"/>
</dbReference>
<keyword evidence="1" id="KW-0812">Transmembrane</keyword>
<evidence type="ECO:0000313" key="3">
    <source>
        <dbReference type="Proteomes" id="UP000034835"/>
    </source>
</evidence>
<keyword evidence="1" id="KW-0472">Membrane</keyword>
<dbReference type="STRING" id="1618384.UW68_C0042G0007"/>
<evidence type="ECO:0000313" key="2">
    <source>
        <dbReference type="EMBL" id="KKT72269.1"/>
    </source>
</evidence>
<sequence>MNKKEQNKMLRNTLIILGVVIISFVFFIIASNALKNFEYRGVKFSVVKFCDAGPPCLITYNTKLPVVYQGKSTDYNFFLRNDPRELEKEVPFDGEVVLRNKMDVNITFNTACNGLETIAVENFLKLHRIAGINISNDNNKGCDLTGGKMYLSIQESNQTSIEQFGPACYRINVKECEILKGTERFMIETFVEIDKTL</sequence>
<protein>
    <submittedName>
        <fullName evidence="2">Uncharacterized protein</fullName>
    </submittedName>
</protein>
<accession>A0A0G1MJU5</accession>